<feature type="non-terminal residue" evidence="2">
    <location>
        <position position="128"/>
    </location>
</feature>
<dbReference type="EMBL" id="VXAV01002981">
    <property type="protein sequence ID" value="NXL85920.1"/>
    <property type="molecule type" value="Genomic_DNA"/>
</dbReference>
<comment type="caution">
    <text evidence="2">The sequence shown here is derived from an EMBL/GenBank/DDBJ whole genome shotgun (WGS) entry which is preliminary data.</text>
</comment>
<dbReference type="AlphaFoldDB" id="A0A7L0W427"/>
<feature type="domain" description="Phospholipase A2-like central" evidence="1">
    <location>
        <begin position="11"/>
        <end position="56"/>
    </location>
</feature>
<sequence>SGLGRVCRGYRHLDRCEHRIAPHEVKYQLRNVDTRTLFHCNCTRRLVRSLRRVRDSDGVEPVVLADRIAGRCFVLEPLTNCSLGTEPQHNCVSVPQAVLVSARHLRTTLRRWGAPHATSKVKLRDWNT</sequence>
<evidence type="ECO:0000313" key="3">
    <source>
        <dbReference type="Proteomes" id="UP000562322"/>
    </source>
</evidence>
<evidence type="ECO:0000259" key="1">
    <source>
        <dbReference type="Pfam" id="PF05826"/>
    </source>
</evidence>
<dbReference type="Gene3D" id="1.20.90.10">
    <property type="entry name" value="Phospholipase A2 domain"/>
    <property type="match status" value="1"/>
</dbReference>
<name>A0A7L0W427_ALELA</name>
<dbReference type="GO" id="GO:0006644">
    <property type="term" value="P:phospholipid metabolic process"/>
    <property type="evidence" value="ECO:0007669"/>
    <property type="project" value="InterPro"/>
</dbReference>
<accession>A0A7L0W427</accession>
<dbReference type="Proteomes" id="UP000562322">
    <property type="component" value="Unassembled WGS sequence"/>
</dbReference>
<reference evidence="2 3" key="1">
    <citation type="submission" date="2019-09" db="EMBL/GenBank/DDBJ databases">
        <title>Bird 10,000 Genomes (B10K) Project - Family phase.</title>
        <authorList>
            <person name="Zhang G."/>
        </authorList>
    </citation>
    <scope>NUCLEOTIDE SEQUENCE [LARGE SCALE GENOMIC DNA]</scope>
    <source>
        <strain evidence="2">B10K-DU-001-39</strain>
        <tissue evidence="2">Muscle</tissue>
    </source>
</reference>
<keyword evidence="3" id="KW-1185">Reference proteome</keyword>
<dbReference type="OrthoDB" id="9120773at2759"/>
<dbReference type="InterPro" id="IPR016090">
    <property type="entry name" value="PLA2-like_dom"/>
</dbReference>
<evidence type="ECO:0000313" key="2">
    <source>
        <dbReference type="EMBL" id="NXL85920.1"/>
    </source>
</evidence>
<protein>
    <submittedName>
        <fullName evidence="2">PA2G3 phospholipase</fullName>
    </submittedName>
</protein>
<gene>
    <name evidence="2" type="primary">Pla2g3_0</name>
    <name evidence="2" type="ORF">ALELAT_R15118</name>
</gene>
<dbReference type="SUPFAM" id="SSF48619">
    <property type="entry name" value="Phospholipase A2, PLA2"/>
    <property type="match status" value="1"/>
</dbReference>
<dbReference type="GO" id="GO:0050482">
    <property type="term" value="P:arachidonate secretion"/>
    <property type="evidence" value="ECO:0007669"/>
    <property type="project" value="InterPro"/>
</dbReference>
<feature type="non-terminal residue" evidence="2">
    <location>
        <position position="1"/>
    </location>
</feature>
<dbReference type="GO" id="GO:0004623">
    <property type="term" value="F:phospholipase A2 activity"/>
    <property type="evidence" value="ECO:0007669"/>
    <property type="project" value="InterPro"/>
</dbReference>
<dbReference type="InterPro" id="IPR036444">
    <property type="entry name" value="PLipase_A2_dom_sf"/>
</dbReference>
<organism evidence="2 3">
    <name type="scientific">Alectura lathami</name>
    <name type="common">Australian brush turkey</name>
    <dbReference type="NCBI Taxonomy" id="81907"/>
    <lineage>
        <taxon>Eukaryota</taxon>
        <taxon>Metazoa</taxon>
        <taxon>Chordata</taxon>
        <taxon>Craniata</taxon>
        <taxon>Vertebrata</taxon>
        <taxon>Euteleostomi</taxon>
        <taxon>Archelosauria</taxon>
        <taxon>Archosauria</taxon>
        <taxon>Dinosauria</taxon>
        <taxon>Saurischia</taxon>
        <taxon>Theropoda</taxon>
        <taxon>Coelurosauria</taxon>
        <taxon>Aves</taxon>
        <taxon>Neognathae</taxon>
        <taxon>Galloanserae</taxon>
        <taxon>Galliformes</taxon>
        <taxon>Megapodiidae</taxon>
        <taxon>Alectura</taxon>
    </lineage>
</organism>
<dbReference type="Pfam" id="PF05826">
    <property type="entry name" value="Phospholip_A2_2"/>
    <property type="match status" value="1"/>
</dbReference>
<proteinExistence type="predicted"/>